<proteinExistence type="predicted"/>
<keyword evidence="2" id="KW-1185">Reference proteome</keyword>
<sequence>MELAAFIVQLSYCWRHFLCYMSQDCLFNIRSKLSLVDIENEYRLICINEITAKYFCVAALIPVPRYYPNDGVDVDAHDCENSMVATESNNNGVEPSGVGSSNDALHPRWIQIHQKWSIKNLWKTLVGKLW</sequence>
<reference evidence="1 2" key="1">
    <citation type="submission" date="2024-01" db="EMBL/GenBank/DDBJ databases">
        <title>A telomere-to-telomere, gap-free genome of sweet tea (Lithocarpus litseifolius).</title>
        <authorList>
            <person name="Zhou J."/>
        </authorList>
    </citation>
    <scope>NUCLEOTIDE SEQUENCE [LARGE SCALE GENOMIC DNA]</scope>
    <source>
        <strain evidence="1">Zhou-2022a</strain>
        <tissue evidence="1">Leaf</tissue>
    </source>
</reference>
<accession>A0AAW2C9V0</accession>
<name>A0AAW2C9V0_9ROSI</name>
<evidence type="ECO:0000313" key="1">
    <source>
        <dbReference type="EMBL" id="KAK9995004.1"/>
    </source>
</evidence>
<evidence type="ECO:0000313" key="2">
    <source>
        <dbReference type="Proteomes" id="UP001459277"/>
    </source>
</evidence>
<comment type="caution">
    <text evidence="1">The sequence shown here is derived from an EMBL/GenBank/DDBJ whole genome shotgun (WGS) entry which is preliminary data.</text>
</comment>
<protein>
    <submittedName>
        <fullName evidence="1">Uncharacterized protein</fullName>
    </submittedName>
</protein>
<dbReference type="Proteomes" id="UP001459277">
    <property type="component" value="Unassembled WGS sequence"/>
</dbReference>
<dbReference type="AlphaFoldDB" id="A0AAW2C9V0"/>
<gene>
    <name evidence="1" type="ORF">SO802_024707</name>
</gene>
<organism evidence="1 2">
    <name type="scientific">Lithocarpus litseifolius</name>
    <dbReference type="NCBI Taxonomy" id="425828"/>
    <lineage>
        <taxon>Eukaryota</taxon>
        <taxon>Viridiplantae</taxon>
        <taxon>Streptophyta</taxon>
        <taxon>Embryophyta</taxon>
        <taxon>Tracheophyta</taxon>
        <taxon>Spermatophyta</taxon>
        <taxon>Magnoliopsida</taxon>
        <taxon>eudicotyledons</taxon>
        <taxon>Gunneridae</taxon>
        <taxon>Pentapetalae</taxon>
        <taxon>rosids</taxon>
        <taxon>fabids</taxon>
        <taxon>Fagales</taxon>
        <taxon>Fagaceae</taxon>
        <taxon>Lithocarpus</taxon>
    </lineage>
</organism>
<dbReference type="EMBL" id="JAZDWU010000008">
    <property type="protein sequence ID" value="KAK9995004.1"/>
    <property type="molecule type" value="Genomic_DNA"/>
</dbReference>